<evidence type="ECO:0000259" key="3">
    <source>
        <dbReference type="SMART" id="SM00062"/>
    </source>
</evidence>
<sequence>MISGSVASRSIAVGALVLVGSLGLAACGEKDKDDAAAKPAITATGGPDTALAAQVPADVKADGVIKVGVDSSYAPNEYLDTDGKTVIGWDKELFDAVAAKLGLKAEFVTSSFTDIVPGVSTAGKYEVGVSSFTINAERLKQVSMVSYYSAGTLWFAKNGVTIDTKDVCGKKIAVQTGTVQDEEMTAKSKECEKAGKPKITIDKYQKQDQATASVASGKDEAGLADSPIAAYAVKKSNGALAAVGDIYDAAPYGFVVKKGSPLAAAIAGATKALIADGTYKAILEKWGVEGGALTTDPAVDPES</sequence>
<proteinExistence type="predicted"/>
<dbReference type="Pfam" id="PF00497">
    <property type="entry name" value="SBP_bac_3"/>
    <property type="match status" value="1"/>
</dbReference>
<dbReference type="Proteomes" id="UP001501237">
    <property type="component" value="Unassembled WGS sequence"/>
</dbReference>
<dbReference type="PANTHER" id="PTHR35936">
    <property type="entry name" value="MEMBRANE-BOUND LYTIC MUREIN TRANSGLYCOSYLASE F"/>
    <property type="match status" value="1"/>
</dbReference>
<comment type="caution">
    <text evidence="4">The sequence shown here is derived from an EMBL/GenBank/DDBJ whole genome shotgun (WGS) entry which is preliminary data.</text>
</comment>
<evidence type="ECO:0000313" key="5">
    <source>
        <dbReference type="Proteomes" id="UP001501237"/>
    </source>
</evidence>
<dbReference type="EMBL" id="BAAAUV010000006">
    <property type="protein sequence ID" value="GAA3211724.1"/>
    <property type="molecule type" value="Genomic_DNA"/>
</dbReference>
<evidence type="ECO:0000256" key="2">
    <source>
        <dbReference type="SAM" id="SignalP"/>
    </source>
</evidence>
<dbReference type="InterPro" id="IPR001638">
    <property type="entry name" value="Solute-binding_3/MltF_N"/>
</dbReference>
<feature type="chain" id="PRO_5045038174" evidence="2">
    <location>
        <begin position="26"/>
        <end position="303"/>
    </location>
</feature>
<dbReference type="SUPFAM" id="SSF53850">
    <property type="entry name" value="Periplasmic binding protein-like II"/>
    <property type="match status" value="1"/>
</dbReference>
<evidence type="ECO:0000313" key="4">
    <source>
        <dbReference type="EMBL" id="GAA3211724.1"/>
    </source>
</evidence>
<dbReference type="SMART" id="SM00062">
    <property type="entry name" value="PBPb"/>
    <property type="match status" value="1"/>
</dbReference>
<feature type="signal peptide" evidence="2">
    <location>
        <begin position="1"/>
        <end position="25"/>
    </location>
</feature>
<dbReference type="PANTHER" id="PTHR35936:SF17">
    <property type="entry name" value="ARGININE-BINDING EXTRACELLULAR PROTEIN ARTP"/>
    <property type="match status" value="1"/>
</dbReference>
<name>A0ABP6Q8W5_9ACTN</name>
<keyword evidence="1 2" id="KW-0732">Signal</keyword>
<dbReference type="Gene3D" id="3.40.190.10">
    <property type="entry name" value="Periplasmic binding protein-like II"/>
    <property type="match status" value="2"/>
</dbReference>
<dbReference type="CDD" id="cd01004">
    <property type="entry name" value="PBP2_MidA_like"/>
    <property type="match status" value="1"/>
</dbReference>
<keyword evidence="5" id="KW-1185">Reference proteome</keyword>
<accession>A0ABP6Q8W5</accession>
<feature type="domain" description="Solute-binding protein family 3/N-terminal" evidence="3">
    <location>
        <begin position="64"/>
        <end position="290"/>
    </location>
</feature>
<protein>
    <submittedName>
        <fullName evidence="4">ABC transporter substrate-binding protein</fullName>
    </submittedName>
</protein>
<organism evidence="4 5">
    <name type="scientific">Actinocorallia longicatena</name>
    <dbReference type="NCBI Taxonomy" id="111803"/>
    <lineage>
        <taxon>Bacteria</taxon>
        <taxon>Bacillati</taxon>
        <taxon>Actinomycetota</taxon>
        <taxon>Actinomycetes</taxon>
        <taxon>Streptosporangiales</taxon>
        <taxon>Thermomonosporaceae</taxon>
        <taxon>Actinocorallia</taxon>
    </lineage>
</organism>
<evidence type="ECO:0000256" key="1">
    <source>
        <dbReference type="ARBA" id="ARBA00022729"/>
    </source>
</evidence>
<gene>
    <name evidence="4" type="ORF">GCM10010468_30570</name>
</gene>
<reference evidence="5" key="1">
    <citation type="journal article" date="2019" name="Int. J. Syst. Evol. Microbiol.">
        <title>The Global Catalogue of Microorganisms (GCM) 10K type strain sequencing project: providing services to taxonomists for standard genome sequencing and annotation.</title>
        <authorList>
            <consortium name="The Broad Institute Genomics Platform"/>
            <consortium name="The Broad Institute Genome Sequencing Center for Infectious Disease"/>
            <person name="Wu L."/>
            <person name="Ma J."/>
        </authorList>
    </citation>
    <scope>NUCLEOTIDE SEQUENCE [LARGE SCALE GENOMIC DNA]</scope>
    <source>
        <strain evidence="5">JCM 9377</strain>
    </source>
</reference>